<feature type="domain" description="Methyltransferase type 11" evidence="1">
    <location>
        <begin position="81"/>
        <end position="177"/>
    </location>
</feature>
<accession>A0A9D5K892</accession>
<keyword evidence="2" id="KW-0489">Methyltransferase</keyword>
<evidence type="ECO:0000313" key="3">
    <source>
        <dbReference type="Proteomes" id="UP000630660"/>
    </source>
</evidence>
<dbReference type="SUPFAM" id="SSF53335">
    <property type="entry name" value="S-adenosyl-L-methionine-dependent methyltransferases"/>
    <property type="match status" value="1"/>
</dbReference>
<proteinExistence type="predicted"/>
<name>A0A9D5K892_UNCW3</name>
<reference evidence="2" key="1">
    <citation type="submission" date="2019-11" db="EMBL/GenBank/DDBJ databases">
        <title>Microbial mats filling the niche in hypersaline microbial mats.</title>
        <authorList>
            <person name="Wong H.L."/>
            <person name="Macleod F.I."/>
            <person name="White R.A. III"/>
            <person name="Burns B.P."/>
        </authorList>
    </citation>
    <scope>NUCLEOTIDE SEQUENCE</scope>
    <source>
        <strain evidence="2">Bin_327</strain>
    </source>
</reference>
<dbReference type="GO" id="GO:0008757">
    <property type="term" value="F:S-adenosylmethionine-dependent methyltransferase activity"/>
    <property type="evidence" value="ECO:0007669"/>
    <property type="project" value="InterPro"/>
</dbReference>
<dbReference type="PANTHER" id="PTHR43591">
    <property type="entry name" value="METHYLTRANSFERASE"/>
    <property type="match status" value="1"/>
</dbReference>
<dbReference type="Proteomes" id="UP000630660">
    <property type="component" value="Unassembled WGS sequence"/>
</dbReference>
<dbReference type="EMBL" id="WJKJ01000108">
    <property type="protein sequence ID" value="MBD3364248.1"/>
    <property type="molecule type" value="Genomic_DNA"/>
</dbReference>
<dbReference type="InterPro" id="IPR013216">
    <property type="entry name" value="Methyltransf_11"/>
</dbReference>
<dbReference type="Gene3D" id="3.40.50.150">
    <property type="entry name" value="Vaccinia Virus protein VP39"/>
    <property type="match status" value="1"/>
</dbReference>
<evidence type="ECO:0000313" key="2">
    <source>
        <dbReference type="EMBL" id="MBD3364248.1"/>
    </source>
</evidence>
<gene>
    <name evidence="2" type="ORF">GF359_03440</name>
</gene>
<dbReference type="InterPro" id="IPR029063">
    <property type="entry name" value="SAM-dependent_MTases_sf"/>
</dbReference>
<sequence length="352" mass="39510">MSSIPIMKPTETEKLIWTRNTPKRTGGLVRNEAFVFRHVLQWPEWFREPDKLNPDDWERKLLAGCRGEWFAHIVEGRIRILDVGSGFGFPSFYLARYGHEVVGVDPSTSEIATANKLASNIKPRGKVSFRVIEESSFPFPDNSFDAATLSTSLECVADPEFTLGELKRVLKPGSPLAIEEEDRSVGPDTHPVWEKSSLTFFDDAAWLWYELRIKNPHMDRRYMIQLDASGTLAPSIRELKQIILSKNRGLPTIDIADTGVSLQEILSVAGNAQYSEARGYDPSSLCQLLNDTGFSDIRFYSLPNGREFASSLKSYGLLESMPDDVRGILRALVESAPRHKTPDSTVVSCRTP</sequence>
<dbReference type="AlphaFoldDB" id="A0A9D5K892"/>
<protein>
    <submittedName>
        <fullName evidence="2">Methyltransferase domain-containing protein</fullName>
    </submittedName>
</protein>
<evidence type="ECO:0000259" key="1">
    <source>
        <dbReference type="Pfam" id="PF08241"/>
    </source>
</evidence>
<dbReference type="GO" id="GO:0032259">
    <property type="term" value="P:methylation"/>
    <property type="evidence" value="ECO:0007669"/>
    <property type="project" value="UniProtKB-KW"/>
</dbReference>
<organism evidence="2 3">
    <name type="scientific">candidate division WOR-3 bacterium</name>
    <dbReference type="NCBI Taxonomy" id="2052148"/>
    <lineage>
        <taxon>Bacteria</taxon>
        <taxon>Bacteria division WOR-3</taxon>
    </lineage>
</organism>
<dbReference type="CDD" id="cd02440">
    <property type="entry name" value="AdoMet_MTases"/>
    <property type="match status" value="1"/>
</dbReference>
<keyword evidence="2" id="KW-0808">Transferase</keyword>
<dbReference type="Pfam" id="PF08241">
    <property type="entry name" value="Methyltransf_11"/>
    <property type="match status" value="1"/>
</dbReference>
<comment type="caution">
    <text evidence="2">The sequence shown here is derived from an EMBL/GenBank/DDBJ whole genome shotgun (WGS) entry which is preliminary data.</text>
</comment>